<reference key="2">
    <citation type="submission" date="2011-10" db="EMBL/GenBank/DDBJ databases">
        <title>The genome and transcriptome sequence of Clonorchis sinensis provide insights into the carcinogenic liver fluke.</title>
        <authorList>
            <person name="Wang X."/>
            <person name="Huang Y."/>
            <person name="Chen W."/>
            <person name="Liu H."/>
            <person name="Guo L."/>
            <person name="Chen Y."/>
            <person name="Luo F."/>
            <person name="Zhou W."/>
            <person name="Sun J."/>
            <person name="Mao Q."/>
            <person name="Liang P."/>
            <person name="Zhou C."/>
            <person name="Tian Y."/>
            <person name="Men J."/>
            <person name="Lv X."/>
            <person name="Huang L."/>
            <person name="Zhou J."/>
            <person name="Hu Y."/>
            <person name="Li R."/>
            <person name="Zhang F."/>
            <person name="Lei H."/>
            <person name="Li X."/>
            <person name="Hu X."/>
            <person name="Liang C."/>
            <person name="Xu J."/>
            <person name="Wu Z."/>
            <person name="Yu X."/>
        </authorList>
    </citation>
    <scope>NUCLEOTIDE SEQUENCE</scope>
    <source>
        <strain>Henan</strain>
    </source>
</reference>
<gene>
    <name evidence="1" type="ORF">CLF_102013</name>
</gene>
<dbReference type="Proteomes" id="UP000008909">
    <property type="component" value="Unassembled WGS sequence"/>
</dbReference>
<reference evidence="1" key="1">
    <citation type="journal article" date="2011" name="Genome Biol.">
        <title>The draft genome of the carcinogenic human liver fluke Clonorchis sinensis.</title>
        <authorList>
            <person name="Wang X."/>
            <person name="Chen W."/>
            <person name="Huang Y."/>
            <person name="Sun J."/>
            <person name="Men J."/>
            <person name="Liu H."/>
            <person name="Luo F."/>
            <person name="Guo L."/>
            <person name="Lv X."/>
            <person name="Deng C."/>
            <person name="Zhou C."/>
            <person name="Fan Y."/>
            <person name="Li X."/>
            <person name="Huang L."/>
            <person name="Hu Y."/>
            <person name="Liang C."/>
            <person name="Hu X."/>
            <person name="Xu J."/>
            <person name="Yu X."/>
        </authorList>
    </citation>
    <scope>NUCLEOTIDE SEQUENCE [LARGE SCALE GENOMIC DNA]</scope>
    <source>
        <strain evidence="1">Henan</strain>
    </source>
</reference>
<name>G7Y735_CLOSI</name>
<dbReference type="AlphaFoldDB" id="G7Y735"/>
<proteinExistence type="predicted"/>
<evidence type="ECO:0000313" key="1">
    <source>
        <dbReference type="EMBL" id="GAA48770.1"/>
    </source>
</evidence>
<sequence length="898" mass="102484">MPFDRNMEVVVKFTRLGSCFDPEETSNFCSKDGLLRGSFQPQKAAASFSLLLSPCQTLRSLLRDLADQLISKQELKPTKFQVYKAAAPTTSTLHQRTAPLHNVMTISIRSVCYKIVRSNQTPTSEEQLIKYNTNVTKENPRFLYTEHLRDWFNPLRNRSRRVFTLRKRSKLRAVITEEFCLSKAQFTLRQCDHKRDFHEHAFSVGAMVSSAVFTLLMTSDCRRSNRVRRVLQELWCAGVYADTTNKCQLPHRPALIPTEQPCTEKLLKLVTVGAVQNQSASYSTQNLFDNHIIENSLVLVMDFNAPGPEETPDLLITRSCLNLMEMTHFLSDAPLKLPDRPELRIPHMNDAADLRSTVCYEQRFVLHLQRAKRLYIQDSETLTYEVIWSSHDRMPFRRLILSAINIQSSVEPLQSIQRTTLGICRWTKRDVDEIDVRRKSDVERNVTPTRSDGILNVRVCRKTSCVYLRGVIRSTTNKAAVKNEAKYPLLSLKGQSECPVLVGILKEKLVPLFKALGDTQRTKRPVLNTPTRSAATRDCCFRSTAADTSTTNDNGARREASLIWMWCPTDVESSSHISLAEDKGTSSPSVLSRLDSDVWRQAAKYTDRSTTSIDLDVKDCCQNLTTTETSKWPTASTVSSEAACPIVRQTSLMPKIQIRRQYTCSSHLNRVRHRVHTNTKGKAVEQATMRGTGRPGCVRLRRQRTHLSITSYYFERMHKFELLQHRFPVDRRLIKEKLCTCKGLLKYETPLCELRQVAVLTTRDIYNYRRKCRPALMRRYPEPGGVLVPQSGSNLTIFVFPCFPQNSITFHTVRVPARVLPPSHSSNGTIMLDSTTATPSLHFIIPTYAFCGPDHELNSPRPRGLSGYFLAPIQFDRLDDANFAASRFALSRFFDRHL</sequence>
<protein>
    <submittedName>
        <fullName evidence="1">Uncharacterized protein</fullName>
    </submittedName>
</protein>
<keyword evidence="2" id="KW-1185">Reference proteome</keyword>
<accession>G7Y735</accession>
<organism evidence="1 2">
    <name type="scientific">Clonorchis sinensis</name>
    <name type="common">Chinese liver fluke</name>
    <dbReference type="NCBI Taxonomy" id="79923"/>
    <lineage>
        <taxon>Eukaryota</taxon>
        <taxon>Metazoa</taxon>
        <taxon>Spiralia</taxon>
        <taxon>Lophotrochozoa</taxon>
        <taxon>Platyhelminthes</taxon>
        <taxon>Trematoda</taxon>
        <taxon>Digenea</taxon>
        <taxon>Opisthorchiida</taxon>
        <taxon>Opisthorchiata</taxon>
        <taxon>Opisthorchiidae</taxon>
        <taxon>Clonorchis</taxon>
    </lineage>
</organism>
<evidence type="ECO:0000313" key="2">
    <source>
        <dbReference type="Proteomes" id="UP000008909"/>
    </source>
</evidence>
<dbReference type="EMBL" id="DF142908">
    <property type="protein sequence ID" value="GAA48770.1"/>
    <property type="molecule type" value="Genomic_DNA"/>
</dbReference>